<comment type="caution">
    <text evidence="12">The sequence shown here is derived from an EMBL/GenBank/DDBJ whole genome shotgun (WGS) entry which is preliminary data.</text>
</comment>
<evidence type="ECO:0000256" key="1">
    <source>
        <dbReference type="ARBA" id="ARBA00001947"/>
    </source>
</evidence>
<dbReference type="OMA" id="ERAYHFC"/>
<dbReference type="PROSITE" id="PS51885">
    <property type="entry name" value="NEPRILYSIN"/>
    <property type="match status" value="1"/>
</dbReference>
<evidence type="ECO:0000313" key="13">
    <source>
        <dbReference type="Proteomes" id="UP000821837"/>
    </source>
</evidence>
<proteinExistence type="inferred from homology"/>
<keyword evidence="6" id="KW-0862">Zinc</keyword>
<dbReference type="Pfam" id="PF05649">
    <property type="entry name" value="Peptidase_M13_N"/>
    <property type="match status" value="1"/>
</dbReference>
<dbReference type="PANTHER" id="PTHR11733">
    <property type="entry name" value="ZINC METALLOPROTEASE FAMILY M13 NEPRILYSIN-RELATED"/>
    <property type="match status" value="1"/>
</dbReference>
<dbReference type="SUPFAM" id="SSF55486">
    <property type="entry name" value="Metalloproteases ('zincins'), catalytic domain"/>
    <property type="match status" value="1"/>
</dbReference>
<dbReference type="Gene3D" id="3.40.390.10">
    <property type="entry name" value="Collagenase (Catalytic Domain)"/>
    <property type="match status" value="1"/>
</dbReference>
<dbReference type="VEuPathDB" id="VectorBase:RSAN_036064"/>
<feature type="region of interest" description="Disordered" evidence="8">
    <location>
        <begin position="780"/>
        <end position="807"/>
    </location>
</feature>
<dbReference type="EMBL" id="JABSTV010001255">
    <property type="protein sequence ID" value="KAH7936008.1"/>
    <property type="molecule type" value="Genomic_DNA"/>
</dbReference>
<feature type="transmembrane region" description="Helical" evidence="9">
    <location>
        <begin position="31"/>
        <end position="52"/>
    </location>
</feature>
<keyword evidence="9" id="KW-0472">Membrane</keyword>
<dbReference type="Proteomes" id="UP000821837">
    <property type="component" value="Unassembled WGS sequence"/>
</dbReference>
<dbReference type="InterPro" id="IPR008753">
    <property type="entry name" value="Peptidase_M13_N"/>
</dbReference>
<keyword evidence="3" id="KW-0645">Protease</keyword>
<dbReference type="Pfam" id="PF01431">
    <property type="entry name" value="Peptidase_M13"/>
    <property type="match status" value="1"/>
</dbReference>
<organism evidence="12 13">
    <name type="scientific">Rhipicephalus sanguineus</name>
    <name type="common">Brown dog tick</name>
    <name type="synonym">Ixodes sanguineus</name>
    <dbReference type="NCBI Taxonomy" id="34632"/>
    <lineage>
        <taxon>Eukaryota</taxon>
        <taxon>Metazoa</taxon>
        <taxon>Ecdysozoa</taxon>
        <taxon>Arthropoda</taxon>
        <taxon>Chelicerata</taxon>
        <taxon>Arachnida</taxon>
        <taxon>Acari</taxon>
        <taxon>Parasitiformes</taxon>
        <taxon>Ixodida</taxon>
        <taxon>Ixodoidea</taxon>
        <taxon>Ixodidae</taxon>
        <taxon>Rhipicephalinae</taxon>
        <taxon>Rhipicephalus</taxon>
        <taxon>Rhipicephalus</taxon>
    </lineage>
</organism>
<evidence type="ECO:0000259" key="10">
    <source>
        <dbReference type="Pfam" id="PF01431"/>
    </source>
</evidence>
<comment type="cofactor">
    <cofactor evidence="1">
        <name>Zn(2+)</name>
        <dbReference type="ChEBI" id="CHEBI:29105"/>
    </cofactor>
</comment>
<feature type="domain" description="Peptidase M13 N-terminal" evidence="11">
    <location>
        <begin position="95"/>
        <end position="500"/>
    </location>
</feature>
<evidence type="ECO:0000256" key="4">
    <source>
        <dbReference type="ARBA" id="ARBA00022723"/>
    </source>
</evidence>
<evidence type="ECO:0000256" key="8">
    <source>
        <dbReference type="SAM" id="MobiDB-lite"/>
    </source>
</evidence>
<dbReference type="InterPro" id="IPR042089">
    <property type="entry name" value="Peptidase_M13_dom_2"/>
</dbReference>
<evidence type="ECO:0000256" key="3">
    <source>
        <dbReference type="ARBA" id="ARBA00022670"/>
    </source>
</evidence>
<sequence>MQRKTTRRGPHLETLSSEEERRERAGGLGPLASSFLGVVLTLSAITVGLSVLRYRRNNRDALGGVGRGSWNTCQSQLCLAHFRRLRDSLNRSTAPCEDFYRFACGSWQPRVSAAQTALRDLLDVAQLDVIRYLEAPATSPMSSHDQGGTATIFPNGRAGALQTGRPGQERNRAERAYHFCLQRGGDAAADVVMLREFLANRSLSWPERATSAPAAHQPLDVLLDLELNWNLGLWFSIRISPPSAPAAPGSKVARRLLRIGHGIVSSGWKKALDAAVSRREYKSRVRRFYDALRTNNFVPISDKDVEELRRDESAIAGALSDAANGGQSEMAFPLKQIHKLATPHLTTGQWLTLLNWHLRKLNGIRLTDADSVLATNVRLLQAVDNLLGVLSADTVLYQLGWCLVQLLGWMADPALPGRPVAMTQSPAETRRADCFWATQRAFGLAFLSGYVVVNYPASVRSAVDGILMTVTQTAIDLFVKSPWIDRESRAAAVEKLRRVNVTLWPPEAYLNGSAVDQVLKHFPEPGGDGVTMLRYWLGAFEGRRSLMGTKNRQTGTEEDAFLFYSEDTQSQQRALFRYHYFPNMLAVSLHGLRSPLFVEGGGRAVNMGALGAQYAAALSRAFDPRGVLLDGRGLTSGLWWGKESYREYERRTACRAAGADRVESFFEGLAAVEVAYAAFNATRSISDGNNRRGLLKRRPQTFLGLSEDQAFFVSFCQASCAREPTDRQRLACTLPLKNFRAFAAAFTCPVASAMNPATRCRFFEGTGPEPVAVPATSVRPSTTRRRFRADSDDPLSLQPTPFGRHMF</sequence>
<evidence type="ECO:0000256" key="5">
    <source>
        <dbReference type="ARBA" id="ARBA00022801"/>
    </source>
</evidence>
<feature type="region of interest" description="Disordered" evidence="8">
    <location>
        <begin position="1"/>
        <end position="23"/>
    </location>
</feature>
<dbReference type="GO" id="GO:0046872">
    <property type="term" value="F:metal ion binding"/>
    <property type="evidence" value="ECO:0007669"/>
    <property type="project" value="UniProtKB-KW"/>
</dbReference>
<evidence type="ECO:0000256" key="7">
    <source>
        <dbReference type="ARBA" id="ARBA00023049"/>
    </source>
</evidence>
<keyword evidence="5" id="KW-0378">Hydrolase</keyword>
<dbReference type="GO" id="GO:0004222">
    <property type="term" value="F:metalloendopeptidase activity"/>
    <property type="evidence" value="ECO:0007669"/>
    <property type="project" value="InterPro"/>
</dbReference>
<dbReference type="InterPro" id="IPR000718">
    <property type="entry name" value="Peptidase_M13"/>
</dbReference>
<keyword evidence="9" id="KW-0812">Transmembrane</keyword>
<evidence type="ECO:0000313" key="12">
    <source>
        <dbReference type="EMBL" id="KAH7936008.1"/>
    </source>
</evidence>
<dbReference type="Gene3D" id="1.10.1380.10">
    <property type="entry name" value="Neutral endopeptidase , domain2"/>
    <property type="match status" value="1"/>
</dbReference>
<dbReference type="GO" id="GO:0005886">
    <property type="term" value="C:plasma membrane"/>
    <property type="evidence" value="ECO:0007669"/>
    <property type="project" value="TreeGrafter"/>
</dbReference>
<dbReference type="InterPro" id="IPR024079">
    <property type="entry name" value="MetalloPept_cat_dom_sf"/>
</dbReference>
<reference evidence="12" key="2">
    <citation type="submission" date="2021-09" db="EMBL/GenBank/DDBJ databases">
        <authorList>
            <person name="Jia N."/>
            <person name="Wang J."/>
            <person name="Shi W."/>
            <person name="Du L."/>
            <person name="Sun Y."/>
            <person name="Zhan W."/>
            <person name="Jiang J."/>
            <person name="Wang Q."/>
            <person name="Zhang B."/>
            <person name="Ji P."/>
            <person name="Sakyi L.B."/>
            <person name="Cui X."/>
            <person name="Yuan T."/>
            <person name="Jiang B."/>
            <person name="Yang W."/>
            <person name="Lam T.T.-Y."/>
            <person name="Chang Q."/>
            <person name="Ding S."/>
            <person name="Wang X."/>
            <person name="Zhu J."/>
            <person name="Ruan X."/>
            <person name="Zhao L."/>
            <person name="Wei J."/>
            <person name="Que T."/>
            <person name="Du C."/>
            <person name="Cheng J."/>
            <person name="Dai P."/>
            <person name="Han X."/>
            <person name="Huang E."/>
            <person name="Gao Y."/>
            <person name="Liu J."/>
            <person name="Shao H."/>
            <person name="Ye R."/>
            <person name="Li L."/>
            <person name="Wei W."/>
            <person name="Wang X."/>
            <person name="Wang C."/>
            <person name="Huo Q."/>
            <person name="Li W."/>
            <person name="Guo W."/>
            <person name="Chen H."/>
            <person name="Chen S."/>
            <person name="Zhou L."/>
            <person name="Zhou L."/>
            <person name="Ni X."/>
            <person name="Tian J."/>
            <person name="Zhou Y."/>
            <person name="Sheng Y."/>
            <person name="Liu T."/>
            <person name="Pan Y."/>
            <person name="Xia L."/>
            <person name="Li J."/>
            <person name="Zhao F."/>
            <person name="Cao W."/>
        </authorList>
    </citation>
    <scope>NUCLEOTIDE SEQUENCE</scope>
    <source>
        <strain evidence="12">Rsan-2018</strain>
        <tissue evidence="12">Larvae</tissue>
    </source>
</reference>
<dbReference type="GO" id="GO:0016485">
    <property type="term" value="P:protein processing"/>
    <property type="evidence" value="ECO:0007669"/>
    <property type="project" value="TreeGrafter"/>
</dbReference>
<evidence type="ECO:0000256" key="2">
    <source>
        <dbReference type="ARBA" id="ARBA00007357"/>
    </source>
</evidence>
<name>A0A9D4PCQ2_RHISA</name>
<protein>
    <submittedName>
        <fullName evidence="12">Uncharacterized protein</fullName>
    </submittedName>
</protein>
<gene>
    <name evidence="12" type="ORF">HPB52_016379</name>
</gene>
<accession>A0A9D4PCQ2</accession>
<reference evidence="12" key="1">
    <citation type="journal article" date="2020" name="Cell">
        <title>Large-Scale Comparative Analyses of Tick Genomes Elucidate Their Genetic Diversity and Vector Capacities.</title>
        <authorList>
            <consortium name="Tick Genome and Microbiome Consortium (TIGMIC)"/>
            <person name="Jia N."/>
            <person name="Wang J."/>
            <person name="Shi W."/>
            <person name="Du L."/>
            <person name="Sun Y."/>
            <person name="Zhan W."/>
            <person name="Jiang J.F."/>
            <person name="Wang Q."/>
            <person name="Zhang B."/>
            <person name="Ji P."/>
            <person name="Bell-Sakyi L."/>
            <person name="Cui X.M."/>
            <person name="Yuan T.T."/>
            <person name="Jiang B.G."/>
            <person name="Yang W.F."/>
            <person name="Lam T.T."/>
            <person name="Chang Q.C."/>
            <person name="Ding S.J."/>
            <person name="Wang X.J."/>
            <person name="Zhu J.G."/>
            <person name="Ruan X.D."/>
            <person name="Zhao L."/>
            <person name="Wei J.T."/>
            <person name="Ye R.Z."/>
            <person name="Que T.C."/>
            <person name="Du C.H."/>
            <person name="Zhou Y.H."/>
            <person name="Cheng J.X."/>
            <person name="Dai P.F."/>
            <person name="Guo W.B."/>
            <person name="Han X.H."/>
            <person name="Huang E.J."/>
            <person name="Li L.F."/>
            <person name="Wei W."/>
            <person name="Gao Y.C."/>
            <person name="Liu J.Z."/>
            <person name="Shao H.Z."/>
            <person name="Wang X."/>
            <person name="Wang C.C."/>
            <person name="Yang T.C."/>
            <person name="Huo Q.B."/>
            <person name="Li W."/>
            <person name="Chen H.Y."/>
            <person name="Chen S.E."/>
            <person name="Zhou L.G."/>
            <person name="Ni X.B."/>
            <person name="Tian J.H."/>
            <person name="Sheng Y."/>
            <person name="Liu T."/>
            <person name="Pan Y.S."/>
            <person name="Xia L.Y."/>
            <person name="Li J."/>
            <person name="Zhao F."/>
            <person name="Cao W.C."/>
        </authorList>
    </citation>
    <scope>NUCLEOTIDE SEQUENCE</scope>
    <source>
        <strain evidence="12">Rsan-2018</strain>
    </source>
</reference>
<dbReference type="PANTHER" id="PTHR11733:SF241">
    <property type="entry name" value="GH26575P-RELATED"/>
    <property type="match status" value="1"/>
</dbReference>
<dbReference type="OrthoDB" id="6487679at2759"/>
<evidence type="ECO:0000259" key="11">
    <source>
        <dbReference type="Pfam" id="PF05649"/>
    </source>
</evidence>
<comment type="similarity">
    <text evidence="2">Belongs to the peptidase M13 family.</text>
</comment>
<keyword evidence="13" id="KW-1185">Reference proteome</keyword>
<keyword evidence="7" id="KW-0482">Metalloprotease</keyword>
<feature type="domain" description="Peptidase M13 C-terminal" evidence="10">
    <location>
        <begin position="583"/>
        <end position="761"/>
    </location>
</feature>
<evidence type="ECO:0000256" key="6">
    <source>
        <dbReference type="ARBA" id="ARBA00022833"/>
    </source>
</evidence>
<dbReference type="AlphaFoldDB" id="A0A9D4PCQ2"/>
<keyword evidence="4" id="KW-0479">Metal-binding</keyword>
<evidence type="ECO:0000256" key="9">
    <source>
        <dbReference type="SAM" id="Phobius"/>
    </source>
</evidence>
<dbReference type="InterPro" id="IPR018497">
    <property type="entry name" value="Peptidase_M13_C"/>
</dbReference>
<keyword evidence="9" id="KW-1133">Transmembrane helix</keyword>